<dbReference type="Proteomes" id="UP000287853">
    <property type="component" value="Unassembled WGS sequence"/>
</dbReference>
<accession>A0A3S3SNL2</accession>
<sequence>MKKIFSTPIDYSKVETLVYHLPDGPSLSMAMDGVEDLFDLDMELGDICDTSDIDGVIHFFPKGNA</sequence>
<gene>
    <name evidence="1" type="ORF">H206_02527</name>
</gene>
<proteinExistence type="predicted"/>
<protein>
    <submittedName>
        <fullName evidence="1">Uncharacterized protein</fullName>
    </submittedName>
</protein>
<evidence type="ECO:0000313" key="2">
    <source>
        <dbReference type="Proteomes" id="UP000287853"/>
    </source>
</evidence>
<dbReference type="AlphaFoldDB" id="A0A3S3SNL2"/>
<keyword evidence="2" id="KW-1185">Reference proteome</keyword>
<reference evidence="1 2" key="1">
    <citation type="submission" date="2017-01" db="EMBL/GenBank/DDBJ databases">
        <title>The cable genome- insights into the physiology and evolution of filamentous bacteria capable of sulfide oxidation via long distance electron transfer.</title>
        <authorList>
            <person name="Schreiber L."/>
            <person name="Bjerg J.T."/>
            <person name="Boggild A."/>
            <person name="Van De Vossenberg J."/>
            <person name="Meysman F."/>
            <person name="Nielsen L.P."/>
            <person name="Schramm A."/>
            <person name="Kjeldsen K.U."/>
        </authorList>
    </citation>
    <scope>NUCLEOTIDE SEQUENCE [LARGE SCALE GENOMIC DNA]</scope>
    <source>
        <strain evidence="1">MCF</strain>
    </source>
</reference>
<organism evidence="1 2">
    <name type="scientific">Candidatus Electrothrix aarhusensis</name>
    <dbReference type="NCBI Taxonomy" id="1859131"/>
    <lineage>
        <taxon>Bacteria</taxon>
        <taxon>Pseudomonadati</taxon>
        <taxon>Thermodesulfobacteriota</taxon>
        <taxon>Desulfobulbia</taxon>
        <taxon>Desulfobulbales</taxon>
        <taxon>Desulfobulbaceae</taxon>
        <taxon>Candidatus Electrothrix</taxon>
    </lineage>
</organism>
<comment type="caution">
    <text evidence="1">The sequence shown here is derived from an EMBL/GenBank/DDBJ whole genome shotgun (WGS) entry which is preliminary data.</text>
</comment>
<evidence type="ECO:0000313" key="1">
    <source>
        <dbReference type="EMBL" id="RWX46659.1"/>
    </source>
</evidence>
<name>A0A3S3SNL2_9BACT</name>
<dbReference type="EMBL" id="MTKO01000055">
    <property type="protein sequence ID" value="RWX46659.1"/>
    <property type="molecule type" value="Genomic_DNA"/>
</dbReference>